<proteinExistence type="predicted"/>
<keyword evidence="2" id="KW-1185">Reference proteome</keyword>
<dbReference type="Proteomes" id="UP000605099">
    <property type="component" value="Unassembled WGS sequence"/>
</dbReference>
<sequence length="151" mass="16630">MNMTQQARVMVAADRDARPAPKEVFAAWRLSPDNPRAEAIPCTIGEVRTLDEAVNAALVGNALQHKDALVVLVTDTVSAKRMAHFYAIKQDTKAPYVFDKEKGRAVKAKRFYPAALFTMAVSEFSPVEPFRWSPGADVVGADRDLIDGRAR</sequence>
<comment type="caution">
    <text evidence="1">The sequence shown here is derived from an EMBL/GenBank/DDBJ whole genome shotgun (WGS) entry which is preliminary data.</text>
</comment>
<evidence type="ECO:0000313" key="2">
    <source>
        <dbReference type="Proteomes" id="UP000605099"/>
    </source>
</evidence>
<accession>A0ABQ2JK65</accession>
<evidence type="ECO:0000313" key="1">
    <source>
        <dbReference type="EMBL" id="GGN49545.1"/>
    </source>
</evidence>
<dbReference type="EMBL" id="BMLK01000008">
    <property type="protein sequence ID" value="GGN49545.1"/>
    <property type="molecule type" value="Genomic_DNA"/>
</dbReference>
<organism evidence="1 2">
    <name type="scientific">Novosphingobium indicum</name>
    <dbReference type="NCBI Taxonomy" id="462949"/>
    <lineage>
        <taxon>Bacteria</taxon>
        <taxon>Pseudomonadati</taxon>
        <taxon>Pseudomonadota</taxon>
        <taxon>Alphaproteobacteria</taxon>
        <taxon>Sphingomonadales</taxon>
        <taxon>Sphingomonadaceae</taxon>
        <taxon>Novosphingobium</taxon>
    </lineage>
</organism>
<protein>
    <submittedName>
        <fullName evidence="1">Uncharacterized protein</fullName>
    </submittedName>
</protein>
<gene>
    <name evidence="1" type="ORF">GCM10011349_20290</name>
</gene>
<reference evidence="2" key="1">
    <citation type="journal article" date="2019" name="Int. J. Syst. Evol. Microbiol.">
        <title>The Global Catalogue of Microorganisms (GCM) 10K type strain sequencing project: providing services to taxonomists for standard genome sequencing and annotation.</title>
        <authorList>
            <consortium name="The Broad Institute Genomics Platform"/>
            <consortium name="The Broad Institute Genome Sequencing Center for Infectious Disease"/>
            <person name="Wu L."/>
            <person name="Ma J."/>
        </authorList>
    </citation>
    <scope>NUCLEOTIDE SEQUENCE [LARGE SCALE GENOMIC DNA]</scope>
    <source>
        <strain evidence="2">CGMCC 1.6784</strain>
    </source>
</reference>
<name>A0ABQ2JK65_9SPHN</name>
<dbReference type="RefSeq" id="WP_188819567.1">
    <property type="nucleotide sequence ID" value="NZ_BMLK01000008.1"/>
</dbReference>